<dbReference type="InterPro" id="IPR015793">
    <property type="entry name" value="Pyrv_Knase_brl"/>
</dbReference>
<feature type="region of interest" description="Disordered" evidence="19">
    <location>
        <begin position="686"/>
        <end position="719"/>
    </location>
</feature>
<comment type="catalytic activity">
    <reaction evidence="18">
        <text>pyruvate + ATP = phosphoenolpyruvate + ADP + H(+)</text>
        <dbReference type="Rhea" id="RHEA:18157"/>
        <dbReference type="ChEBI" id="CHEBI:15361"/>
        <dbReference type="ChEBI" id="CHEBI:15378"/>
        <dbReference type="ChEBI" id="CHEBI:30616"/>
        <dbReference type="ChEBI" id="CHEBI:58702"/>
        <dbReference type="ChEBI" id="CHEBI:456216"/>
        <dbReference type="EC" id="2.7.1.40"/>
    </reaction>
</comment>
<evidence type="ECO:0000256" key="19">
    <source>
        <dbReference type="SAM" id="MobiDB-lite"/>
    </source>
</evidence>
<feature type="non-terminal residue" evidence="22">
    <location>
        <position position="766"/>
    </location>
</feature>
<dbReference type="Gene3D" id="3.40.1380.20">
    <property type="entry name" value="Pyruvate kinase, C-terminal domain"/>
    <property type="match status" value="1"/>
</dbReference>
<dbReference type="InterPro" id="IPR015813">
    <property type="entry name" value="Pyrv/PenolPyrv_kinase-like_dom"/>
</dbReference>
<protein>
    <recommendedName>
        <fullName evidence="7 18">Pyruvate kinase</fullName>
        <ecNumber evidence="7 18">2.7.1.40</ecNumber>
    </recommendedName>
</protein>
<evidence type="ECO:0000256" key="10">
    <source>
        <dbReference type="ARBA" id="ARBA00022723"/>
    </source>
</evidence>
<dbReference type="InterPro" id="IPR036918">
    <property type="entry name" value="Pyrv_Knase_C_sf"/>
</dbReference>
<evidence type="ECO:0000256" key="16">
    <source>
        <dbReference type="ARBA" id="ARBA00023242"/>
    </source>
</evidence>
<keyword evidence="23" id="KW-1185">Reference proteome</keyword>
<dbReference type="InterPro" id="IPR018209">
    <property type="entry name" value="Pyrv_Knase_AS"/>
</dbReference>
<evidence type="ECO:0000256" key="2">
    <source>
        <dbReference type="ARBA" id="ARBA00004123"/>
    </source>
</evidence>
<dbReference type="PANTHER" id="PTHR11817">
    <property type="entry name" value="PYRUVATE KINASE"/>
    <property type="match status" value="1"/>
</dbReference>
<dbReference type="NCBIfam" id="TIGR01064">
    <property type="entry name" value="pyruv_kin"/>
    <property type="match status" value="1"/>
</dbReference>
<dbReference type="Pfam" id="PF00224">
    <property type="entry name" value="PK"/>
    <property type="match status" value="1"/>
</dbReference>
<comment type="subcellular location">
    <subcellularLocation>
        <location evidence="3">Cytoplasm</location>
    </subcellularLocation>
    <subcellularLocation>
        <location evidence="2">Nucleus</location>
    </subcellularLocation>
</comment>
<evidence type="ECO:0000256" key="13">
    <source>
        <dbReference type="ARBA" id="ARBA00022840"/>
    </source>
</evidence>
<evidence type="ECO:0000256" key="12">
    <source>
        <dbReference type="ARBA" id="ARBA00022777"/>
    </source>
</evidence>
<evidence type="ECO:0000313" key="23">
    <source>
        <dbReference type="Proteomes" id="UP000825002"/>
    </source>
</evidence>
<keyword evidence="17 22" id="KW-0670">Pyruvate</keyword>
<evidence type="ECO:0000313" key="22">
    <source>
        <dbReference type="EMBL" id="KAG9509263.1"/>
    </source>
</evidence>
<dbReference type="GO" id="GO:0016301">
    <property type="term" value="F:kinase activity"/>
    <property type="evidence" value="ECO:0007669"/>
    <property type="project" value="UniProtKB-KW"/>
</dbReference>
<evidence type="ECO:0000256" key="7">
    <source>
        <dbReference type="ARBA" id="ARBA00012142"/>
    </source>
</evidence>
<evidence type="ECO:0000256" key="15">
    <source>
        <dbReference type="ARBA" id="ARBA00023152"/>
    </source>
</evidence>
<feature type="domain" description="Pyruvate kinase barrel" evidence="20">
    <location>
        <begin position="2"/>
        <end position="313"/>
    </location>
</feature>
<keyword evidence="15 18" id="KW-0324">Glycolysis</keyword>
<dbReference type="Pfam" id="PF07084">
    <property type="entry name" value="Spot_14"/>
    <property type="match status" value="2"/>
</dbReference>
<feature type="region of interest" description="Disordered" evidence="19">
    <location>
        <begin position="531"/>
        <end position="550"/>
    </location>
</feature>
<dbReference type="SUPFAM" id="SSF50800">
    <property type="entry name" value="PK beta-barrel domain-like"/>
    <property type="match status" value="1"/>
</dbReference>
<evidence type="ECO:0000259" key="20">
    <source>
        <dbReference type="Pfam" id="PF00224"/>
    </source>
</evidence>
<dbReference type="InterPro" id="IPR015795">
    <property type="entry name" value="Pyrv_Knase_C"/>
</dbReference>
<dbReference type="InterPro" id="IPR011037">
    <property type="entry name" value="Pyrv_Knase-like_insert_dom_sf"/>
</dbReference>
<accession>A0ABQ7S7D1</accession>
<comment type="similarity">
    <text evidence="6">Belongs to the SPOT14 family.</text>
</comment>
<evidence type="ECO:0000256" key="5">
    <source>
        <dbReference type="ARBA" id="ARBA00008663"/>
    </source>
</evidence>
<dbReference type="PRINTS" id="PR01050">
    <property type="entry name" value="PYRUVTKNASE"/>
</dbReference>
<dbReference type="CDD" id="cd00288">
    <property type="entry name" value="Pyruvate_Kinase"/>
    <property type="match status" value="1"/>
</dbReference>
<dbReference type="SUPFAM" id="SSF52935">
    <property type="entry name" value="PK C-terminal domain-like"/>
    <property type="match status" value="1"/>
</dbReference>
<dbReference type="Gene3D" id="2.40.33.10">
    <property type="entry name" value="PK beta-barrel domain-like"/>
    <property type="match status" value="1"/>
</dbReference>
<feature type="domain" description="Pyruvate kinase C-terminal" evidence="21">
    <location>
        <begin position="349"/>
        <end position="458"/>
    </location>
</feature>
<evidence type="ECO:0000256" key="4">
    <source>
        <dbReference type="ARBA" id="ARBA00004997"/>
    </source>
</evidence>
<dbReference type="Gene3D" id="3.20.20.60">
    <property type="entry name" value="Phosphoenolpyruvate-binding domains"/>
    <property type="match status" value="1"/>
</dbReference>
<dbReference type="EMBL" id="JAIFTH010000574">
    <property type="protein sequence ID" value="KAG9509263.1"/>
    <property type="molecule type" value="Genomic_DNA"/>
</dbReference>
<keyword evidence="10" id="KW-0479">Metal-binding</keyword>
<keyword evidence="11" id="KW-0547">Nucleotide-binding</keyword>
<dbReference type="Proteomes" id="UP000825002">
    <property type="component" value="Unassembled WGS sequence"/>
</dbReference>
<evidence type="ECO:0000256" key="8">
    <source>
        <dbReference type="ARBA" id="ARBA00022490"/>
    </source>
</evidence>
<dbReference type="InterPro" id="IPR053719">
    <property type="entry name" value="Lipogen_MT_Stabilize_sf"/>
</dbReference>
<keyword evidence="16" id="KW-0539">Nucleus</keyword>
<evidence type="ECO:0000256" key="11">
    <source>
        <dbReference type="ARBA" id="ARBA00022741"/>
    </source>
</evidence>
<organism evidence="22 23">
    <name type="scientific">Fragariocoptes setiger</name>
    <dbReference type="NCBI Taxonomy" id="1670756"/>
    <lineage>
        <taxon>Eukaryota</taxon>
        <taxon>Metazoa</taxon>
        <taxon>Ecdysozoa</taxon>
        <taxon>Arthropoda</taxon>
        <taxon>Chelicerata</taxon>
        <taxon>Arachnida</taxon>
        <taxon>Acari</taxon>
        <taxon>Acariformes</taxon>
        <taxon>Trombidiformes</taxon>
        <taxon>Prostigmata</taxon>
        <taxon>Eupodina</taxon>
        <taxon>Eriophyoidea</taxon>
        <taxon>Phytoptidae</taxon>
        <taxon>Fragariocoptes</taxon>
    </lineage>
</organism>
<keyword evidence="8" id="KW-0963">Cytoplasm</keyword>
<reference evidence="22 23" key="1">
    <citation type="submission" date="2020-10" db="EMBL/GenBank/DDBJ databases">
        <authorList>
            <person name="Klimov P.B."/>
            <person name="Dyachkov S.M."/>
            <person name="Chetverikov P.E."/>
        </authorList>
    </citation>
    <scope>NUCLEOTIDE SEQUENCE [LARGE SCALE GENOMIC DNA]</scope>
    <source>
        <strain evidence="22">BMOC 18-1129-001#AD2665</strain>
        <tissue evidence="22">Entire mites</tissue>
    </source>
</reference>
<keyword evidence="14 18" id="KW-0460">Magnesium</keyword>
<sequence>MKMLDDGMNIARLNFSHGSHEYHAETIAVVREAVKKYSQEQNIPLHPVGIALDTKGPEIRTGLLASGGDVELIKGKQIKVSIDGRYKESGTSEIIYVDYANIVKVVRPGNRVYVDDGLISLVVQEVHSDHLVCLIENAGNMGSRKGVNLPGVAVDLPAVSEKDKNDLMFGLEQEVDMIFASFIRSAAGVNEIRSLLGEKGKNIKIISKIENHEGVQRIDEIIEASDGIMVARGDLGIEIPAEKVFLAQKMMISKCNVAGKPVICATQMLESMVSKPRPTRAETSDVANAVLDGADCVMLSGETAKGDYPVEAVKMMHAIALQAEAAMHTVSFFTELSIKVASPVTPSTAVAIAAVSAAMKLQANAIIALTTTGQTAQELSKFKPRCPIISVSRNAQTTRQGHLYRGILPLLYAPQKFDDWAQDVDARVDSAIAFGKSRNILKTGDYVIIITGWRRGPGMSHDGDSPRNTKCSSSSVFMAMDRFIQSANNLEATVLIPSRLKDMAPPMVSVAPLSLSAVSSTLNRHRCARLKNNHSSRSSPPPSYAPSPAFSSVSSDASSSLLSPAFSPLAQSPLSSSSLSPTTTCPHELYHMLKDVKKELLWGPTILNASLGLDLLAYQKPIVKHHHHQQQQYHLYPPHPQLLHPALQQLTHSPSLHCSTTQSTSSSQNLTHLNHHNHHHSVLMLRDSDRSDDSAASSTTTSTSQSTSTSSSVSASTDDDQAGSMLLSTFRYHLHSLHNMLHQLADSADQLSYKYVEEVENCRNSR</sequence>
<evidence type="ECO:0000256" key="14">
    <source>
        <dbReference type="ARBA" id="ARBA00022842"/>
    </source>
</evidence>
<evidence type="ECO:0000259" key="21">
    <source>
        <dbReference type="Pfam" id="PF02887"/>
    </source>
</evidence>
<proteinExistence type="inferred from homology"/>
<gene>
    <name evidence="22" type="primary">PyK</name>
    <name evidence="22" type="ORF">GZH46_02226</name>
</gene>
<dbReference type="InterPro" id="IPR040442">
    <property type="entry name" value="Pyrv_kinase-like_dom_sf"/>
</dbReference>
<dbReference type="NCBIfam" id="NF004491">
    <property type="entry name" value="PRK05826.1"/>
    <property type="match status" value="1"/>
</dbReference>
<keyword evidence="12 18" id="KW-0418">Kinase</keyword>
<evidence type="ECO:0000256" key="9">
    <source>
        <dbReference type="ARBA" id="ARBA00022679"/>
    </source>
</evidence>
<evidence type="ECO:0000256" key="1">
    <source>
        <dbReference type="ARBA" id="ARBA00001958"/>
    </source>
</evidence>
<dbReference type="InterPro" id="IPR001697">
    <property type="entry name" value="Pyr_Knase"/>
</dbReference>
<dbReference type="Pfam" id="PF02887">
    <property type="entry name" value="PK_C"/>
    <property type="match status" value="1"/>
</dbReference>
<feature type="compositionally biased region" description="Low complexity" evidence="19">
    <location>
        <begin position="694"/>
        <end position="716"/>
    </location>
</feature>
<comment type="similarity">
    <text evidence="5 18">Belongs to the pyruvate kinase family.</text>
</comment>
<dbReference type="EC" id="2.7.1.40" evidence="7 18"/>
<dbReference type="Gene3D" id="6.10.140.1610">
    <property type="match status" value="1"/>
</dbReference>
<dbReference type="NCBIfam" id="NF004978">
    <property type="entry name" value="PRK06354.1"/>
    <property type="match status" value="1"/>
</dbReference>
<comment type="caution">
    <text evidence="22">The sequence shown here is derived from an EMBL/GenBank/DDBJ whole genome shotgun (WGS) entry which is preliminary data.</text>
</comment>
<dbReference type="PROSITE" id="PS00110">
    <property type="entry name" value="PYRUVATE_KINASE"/>
    <property type="match status" value="1"/>
</dbReference>
<evidence type="ECO:0000256" key="6">
    <source>
        <dbReference type="ARBA" id="ARBA00009488"/>
    </source>
</evidence>
<evidence type="ECO:0000256" key="18">
    <source>
        <dbReference type="RuleBase" id="RU000504"/>
    </source>
</evidence>
<comment type="pathway">
    <text evidence="4 18">Carbohydrate degradation; glycolysis; pyruvate from D-glyceraldehyde 3-phosphate: step 5/5.</text>
</comment>
<comment type="cofactor">
    <cofactor evidence="1">
        <name>K(+)</name>
        <dbReference type="ChEBI" id="CHEBI:29103"/>
    </cofactor>
</comment>
<evidence type="ECO:0000256" key="17">
    <source>
        <dbReference type="ARBA" id="ARBA00023317"/>
    </source>
</evidence>
<keyword evidence="13" id="KW-0067">ATP-binding</keyword>
<evidence type="ECO:0000256" key="3">
    <source>
        <dbReference type="ARBA" id="ARBA00004496"/>
    </source>
</evidence>
<dbReference type="InterPro" id="IPR015806">
    <property type="entry name" value="Pyrv_Knase_insert_dom_sf"/>
</dbReference>
<name>A0ABQ7S7D1_9ACAR</name>
<dbReference type="InterPro" id="IPR009786">
    <property type="entry name" value="Spot_14"/>
</dbReference>
<dbReference type="SUPFAM" id="SSF51621">
    <property type="entry name" value="Phosphoenolpyruvate/pyruvate domain"/>
    <property type="match status" value="1"/>
</dbReference>
<keyword evidence="9 18" id="KW-0808">Transferase</keyword>